<proteinExistence type="predicted"/>
<name>A0A0K6GVF4_9GAMM</name>
<evidence type="ECO:0000313" key="2">
    <source>
        <dbReference type="EMBL" id="CUA82731.1"/>
    </source>
</evidence>
<evidence type="ECO:0000259" key="1">
    <source>
        <dbReference type="SMART" id="SM00228"/>
    </source>
</evidence>
<feature type="domain" description="PDZ" evidence="1">
    <location>
        <begin position="458"/>
        <end position="555"/>
    </location>
</feature>
<keyword evidence="2" id="KW-0482">Metalloprotease</keyword>
<sequence>MLHYRICVHDANAHVFAITIEIPVTQAEQQLTLSLPAWIPGSYMIRDFAKNITALRAEMDNAPISIHHQDKQTWSLVPPRRGMLYVSYEVYAFDLSVRSAYLDQFWGFFNHSSLCLQVQQYAQETCRVSIANHQQWHVATGMKRLQGKHFGPGEFVADNYEALIDYPVLMGNLDIHEFIAGGVKHALVFAGRHFGDADRICSDLAAICEHQIEMFGQQPPFTEYLFLTMVVGKGFGGLEHRNSTALVCSRKDLILPGKSVIDNDYRTFLSLCSHEYFHSWNIKTLKPKTFIPYRLDQEHYTEQLWFYEGVTSYFDDYVLHQTGLIDANTYLALVGETLARVQRGVGTDRQTVTESSFHAWTKFYKQDENSPNTIVSYYAKGALIALCLDLTLRTRSTHQVTLATLMHDLWMRYGKTLEGTDDDTVIQFARETYQIDLAPFLHQALYTTAPLPIGELLQQFGVTIKRDASSDDNSFGGKVAPIKQPVALGAKYKGSSQGLELQVVYADEAAQLAGLSANDRIIAIDHLQVTDANVRELFERYSPGDTVTLHAFRRDELMTLSLTWQQPKLNNHILTISDPQLAQGWLRLPKKTQ</sequence>
<dbReference type="InterPro" id="IPR024191">
    <property type="entry name" value="Peptidase_M61"/>
</dbReference>
<dbReference type="OrthoDB" id="9778516at2"/>
<dbReference type="SUPFAM" id="SSF50156">
    <property type="entry name" value="PDZ domain-like"/>
    <property type="match status" value="1"/>
</dbReference>
<dbReference type="InterPro" id="IPR027268">
    <property type="entry name" value="Peptidase_M4/M1_CTD_sf"/>
</dbReference>
<dbReference type="SMART" id="SM00228">
    <property type="entry name" value="PDZ"/>
    <property type="match status" value="1"/>
</dbReference>
<dbReference type="InterPro" id="IPR036034">
    <property type="entry name" value="PDZ_sf"/>
</dbReference>
<dbReference type="SUPFAM" id="SSF55486">
    <property type="entry name" value="Metalloproteases ('zincins'), catalytic domain"/>
    <property type="match status" value="1"/>
</dbReference>
<dbReference type="Gene3D" id="2.60.40.3650">
    <property type="match status" value="1"/>
</dbReference>
<dbReference type="InterPro" id="IPR001478">
    <property type="entry name" value="PDZ"/>
</dbReference>
<dbReference type="Proteomes" id="UP000182598">
    <property type="component" value="Unassembled WGS sequence"/>
</dbReference>
<dbReference type="GO" id="GO:0008237">
    <property type="term" value="F:metallopeptidase activity"/>
    <property type="evidence" value="ECO:0007669"/>
    <property type="project" value="UniProtKB-KW"/>
</dbReference>
<reference evidence="3" key="1">
    <citation type="submission" date="2015-08" db="EMBL/GenBank/DDBJ databases">
        <authorList>
            <person name="Varghese N."/>
        </authorList>
    </citation>
    <scope>NUCLEOTIDE SEQUENCE [LARGE SCALE GENOMIC DNA]</scope>
    <source>
        <strain evidence="3">DSM 27808</strain>
    </source>
</reference>
<keyword evidence="2" id="KW-0378">Hydrolase</keyword>
<organism evidence="2 3">
    <name type="scientific">Pseudidiomarina woesei</name>
    <dbReference type="NCBI Taxonomy" id="1381080"/>
    <lineage>
        <taxon>Bacteria</taxon>
        <taxon>Pseudomonadati</taxon>
        <taxon>Pseudomonadota</taxon>
        <taxon>Gammaproteobacteria</taxon>
        <taxon>Alteromonadales</taxon>
        <taxon>Idiomarinaceae</taxon>
        <taxon>Pseudidiomarina</taxon>
    </lineage>
</organism>
<keyword evidence="3" id="KW-1185">Reference proteome</keyword>
<dbReference type="RefSeq" id="WP_055437915.1">
    <property type="nucleotide sequence ID" value="NZ_CYHB01000001.1"/>
</dbReference>
<dbReference type="EMBL" id="CYHB01000001">
    <property type="protein sequence ID" value="CUA82731.1"/>
    <property type="molecule type" value="Genomic_DNA"/>
</dbReference>
<dbReference type="AlphaFoldDB" id="A0A0K6GVF4"/>
<keyword evidence="2" id="KW-0645">Protease</keyword>
<accession>A0A0K6GVF4</accession>
<dbReference type="Gene3D" id="1.10.390.10">
    <property type="entry name" value="Neutral Protease Domain 2"/>
    <property type="match status" value="1"/>
</dbReference>
<dbReference type="InterPro" id="IPR007963">
    <property type="entry name" value="Peptidase_M61_catalytic"/>
</dbReference>
<dbReference type="InterPro" id="IPR040756">
    <property type="entry name" value="Peptidase_M61_N"/>
</dbReference>
<dbReference type="GO" id="GO:0006508">
    <property type="term" value="P:proteolysis"/>
    <property type="evidence" value="ECO:0007669"/>
    <property type="project" value="UniProtKB-KW"/>
</dbReference>
<dbReference type="Pfam" id="PF05299">
    <property type="entry name" value="Peptidase_M61"/>
    <property type="match status" value="1"/>
</dbReference>
<dbReference type="PIRSF" id="PIRSF016493">
    <property type="entry name" value="Glycyl_aminpptds"/>
    <property type="match status" value="1"/>
</dbReference>
<dbReference type="Gene3D" id="2.30.42.10">
    <property type="match status" value="1"/>
</dbReference>
<gene>
    <name evidence="2" type="ORF">Ga0061064_0190</name>
</gene>
<protein>
    <submittedName>
        <fullName evidence="2">Predicted metalloprotease, contains C-terminal PDZ domain</fullName>
    </submittedName>
</protein>
<dbReference type="Pfam" id="PF13180">
    <property type="entry name" value="PDZ_2"/>
    <property type="match status" value="1"/>
</dbReference>
<dbReference type="Pfam" id="PF17899">
    <property type="entry name" value="Peptidase_M61_N"/>
    <property type="match status" value="1"/>
</dbReference>
<evidence type="ECO:0000313" key="3">
    <source>
        <dbReference type="Proteomes" id="UP000182598"/>
    </source>
</evidence>